<protein>
    <submittedName>
        <fullName evidence="2">Uncharacterized protein</fullName>
    </submittedName>
</protein>
<feature type="region of interest" description="Disordered" evidence="1">
    <location>
        <begin position="1"/>
        <end position="36"/>
    </location>
</feature>
<gene>
    <name evidence="2" type="ORF">SDC9_166994</name>
</gene>
<proteinExistence type="predicted"/>
<sequence>MHHDVDTVIEDPAQRGAGRGVVDDERQAEGVRRGRPGVQVQDVELRVGEGLPEDQPGPVVDVLGELLGAVGIDESGLDAVLRQGVLEQREGAAVEGGGRDDVVPGVDQVEHGVRDGGRTGRGGQGTDAALQRGDPLLEDVLGRVHDAAVDVARLAEGEQVCGLFGGVEHVRGRLVDRDGPRVGRGIGLLLPGVDRERFGTVRHNELLAHP</sequence>
<feature type="compositionally biased region" description="Basic and acidic residues" evidence="1">
    <location>
        <begin position="21"/>
        <end position="32"/>
    </location>
</feature>
<comment type="caution">
    <text evidence="2">The sequence shown here is derived from an EMBL/GenBank/DDBJ whole genome shotgun (WGS) entry which is preliminary data.</text>
</comment>
<evidence type="ECO:0000313" key="2">
    <source>
        <dbReference type="EMBL" id="MPN19622.1"/>
    </source>
</evidence>
<reference evidence="2" key="1">
    <citation type="submission" date="2019-08" db="EMBL/GenBank/DDBJ databases">
        <authorList>
            <person name="Kucharzyk K."/>
            <person name="Murdoch R.W."/>
            <person name="Higgins S."/>
            <person name="Loffler F."/>
        </authorList>
    </citation>
    <scope>NUCLEOTIDE SEQUENCE</scope>
</reference>
<name>A0A645G114_9ZZZZ</name>
<evidence type="ECO:0000256" key="1">
    <source>
        <dbReference type="SAM" id="MobiDB-lite"/>
    </source>
</evidence>
<organism evidence="2">
    <name type="scientific">bioreactor metagenome</name>
    <dbReference type="NCBI Taxonomy" id="1076179"/>
    <lineage>
        <taxon>unclassified sequences</taxon>
        <taxon>metagenomes</taxon>
        <taxon>ecological metagenomes</taxon>
    </lineage>
</organism>
<accession>A0A645G114</accession>
<dbReference type="EMBL" id="VSSQ01067218">
    <property type="protein sequence ID" value="MPN19622.1"/>
    <property type="molecule type" value="Genomic_DNA"/>
</dbReference>
<dbReference type="AlphaFoldDB" id="A0A645G114"/>